<evidence type="ECO:0000256" key="3">
    <source>
        <dbReference type="ARBA" id="ARBA00005122"/>
    </source>
</evidence>
<gene>
    <name evidence="15" type="ORF">KI387_034289</name>
</gene>
<evidence type="ECO:0000256" key="9">
    <source>
        <dbReference type="ARBA" id="ARBA00023004"/>
    </source>
</evidence>
<keyword evidence="10" id="KW-0876">Taxol biosynthesis</keyword>
<dbReference type="EMBL" id="JAHRHJ020003813">
    <property type="protein sequence ID" value="KAH9290172.1"/>
    <property type="molecule type" value="Genomic_DNA"/>
</dbReference>
<dbReference type="PANTHER" id="PTHR47947:SF26">
    <property type="entry name" value="CYTOCHROME P450"/>
    <property type="match status" value="1"/>
</dbReference>
<dbReference type="PRINTS" id="PR00463">
    <property type="entry name" value="EP450I"/>
</dbReference>
<dbReference type="OMA" id="RCKTMED"/>
<dbReference type="GO" id="GO:0004497">
    <property type="term" value="F:monooxygenase activity"/>
    <property type="evidence" value="ECO:0007669"/>
    <property type="project" value="UniProtKB-KW"/>
</dbReference>
<keyword evidence="7" id="KW-1133">Transmembrane helix</keyword>
<evidence type="ECO:0000256" key="10">
    <source>
        <dbReference type="ARBA" id="ARBA00023059"/>
    </source>
</evidence>
<dbReference type="PANTHER" id="PTHR47947">
    <property type="entry name" value="CYTOCHROME P450 82C3-RELATED"/>
    <property type="match status" value="1"/>
</dbReference>
<dbReference type="Proteomes" id="UP000824469">
    <property type="component" value="Unassembled WGS sequence"/>
</dbReference>
<evidence type="ECO:0008006" key="17">
    <source>
        <dbReference type="Google" id="ProtNLM"/>
    </source>
</evidence>
<evidence type="ECO:0000256" key="2">
    <source>
        <dbReference type="ARBA" id="ARBA00004370"/>
    </source>
</evidence>
<keyword evidence="14" id="KW-0175">Coiled coil</keyword>
<keyword evidence="11" id="KW-0472">Membrane</keyword>
<dbReference type="InterPro" id="IPR017972">
    <property type="entry name" value="Cyt_P450_CS"/>
</dbReference>
<organism evidence="15 16">
    <name type="scientific">Taxus chinensis</name>
    <name type="common">Chinese yew</name>
    <name type="synonym">Taxus wallichiana var. chinensis</name>
    <dbReference type="NCBI Taxonomy" id="29808"/>
    <lineage>
        <taxon>Eukaryota</taxon>
        <taxon>Viridiplantae</taxon>
        <taxon>Streptophyta</taxon>
        <taxon>Embryophyta</taxon>
        <taxon>Tracheophyta</taxon>
        <taxon>Spermatophyta</taxon>
        <taxon>Pinopsida</taxon>
        <taxon>Pinidae</taxon>
        <taxon>Conifers II</taxon>
        <taxon>Cupressales</taxon>
        <taxon>Taxaceae</taxon>
        <taxon>Taxus</taxon>
    </lineage>
</organism>
<dbReference type="GO" id="GO:0042617">
    <property type="term" value="P:paclitaxel biosynthetic process"/>
    <property type="evidence" value="ECO:0007669"/>
    <property type="project" value="UniProtKB-KW"/>
</dbReference>
<dbReference type="SUPFAM" id="SSF48264">
    <property type="entry name" value="Cytochrome P450"/>
    <property type="match status" value="1"/>
</dbReference>
<dbReference type="GO" id="GO:0020037">
    <property type="term" value="F:heme binding"/>
    <property type="evidence" value="ECO:0007669"/>
    <property type="project" value="InterPro"/>
</dbReference>
<evidence type="ECO:0000256" key="6">
    <source>
        <dbReference type="ARBA" id="ARBA00022723"/>
    </source>
</evidence>
<dbReference type="InterPro" id="IPR050651">
    <property type="entry name" value="Plant_Cytochrome_P450_Monoox"/>
</dbReference>
<evidence type="ECO:0000256" key="5">
    <source>
        <dbReference type="ARBA" id="ARBA00022692"/>
    </source>
</evidence>
<comment type="cofactor">
    <cofactor evidence="1 12">
        <name>heme</name>
        <dbReference type="ChEBI" id="CHEBI:30413"/>
    </cofactor>
</comment>
<evidence type="ECO:0000256" key="8">
    <source>
        <dbReference type="ARBA" id="ARBA00023002"/>
    </source>
</evidence>
<comment type="caution">
    <text evidence="15">The sequence shown here is derived from an EMBL/GenBank/DDBJ whole genome shotgun (WGS) entry which is preliminary data.</text>
</comment>
<comment type="similarity">
    <text evidence="13">Belongs to the cytochrome P450 family.</text>
</comment>
<keyword evidence="13" id="KW-0503">Monooxygenase</keyword>
<dbReference type="InterPro" id="IPR002401">
    <property type="entry name" value="Cyt_P450_E_grp-I"/>
</dbReference>
<keyword evidence="9 12" id="KW-0408">Iron</keyword>
<feature type="binding site" description="axial binding residue" evidence="12">
    <location>
        <position position="258"/>
    </location>
    <ligand>
        <name>heme</name>
        <dbReference type="ChEBI" id="CHEBI:30413"/>
    </ligand>
    <ligandPart>
        <name>Fe</name>
        <dbReference type="ChEBI" id="CHEBI:18248"/>
    </ligandPart>
</feature>
<proteinExistence type="inferred from homology"/>
<dbReference type="InterPro" id="IPR001128">
    <property type="entry name" value="Cyt_P450"/>
</dbReference>
<evidence type="ECO:0000256" key="12">
    <source>
        <dbReference type="PIRSR" id="PIRSR602401-1"/>
    </source>
</evidence>
<dbReference type="GO" id="GO:0016020">
    <property type="term" value="C:membrane"/>
    <property type="evidence" value="ECO:0007669"/>
    <property type="project" value="UniProtKB-SubCell"/>
</dbReference>
<comment type="pathway">
    <text evidence="3">Alkaloid biosynthesis; taxol biosynthesis.</text>
</comment>
<comment type="subcellular location">
    <subcellularLocation>
        <location evidence="2">Membrane</location>
    </subcellularLocation>
</comment>
<dbReference type="GO" id="GO:0005506">
    <property type="term" value="F:iron ion binding"/>
    <property type="evidence" value="ECO:0007669"/>
    <property type="project" value="InterPro"/>
</dbReference>
<dbReference type="PROSITE" id="PS00086">
    <property type="entry name" value="CYTOCHROME_P450"/>
    <property type="match status" value="1"/>
</dbReference>
<evidence type="ECO:0000256" key="11">
    <source>
        <dbReference type="ARBA" id="ARBA00023136"/>
    </source>
</evidence>
<sequence>MGMIVGDQYFGEKSVVSYGEVKHAIEESLVLHGAISIGDYIPWLKPFDVQGYEKAMKNVQRKLDSYLQKLVEKHREIESNKEEDEMDFIDVLIAQEKNEAVSDKDAFQMILGGTETSSVVLEWALSLLLFHPHALKKAQEELDSKIERTRVVDESDIGQLKYLQAIVKETMQLHPPIPLLAPHQSIEAYTVGGFHVPTGTTLMINAWAIQRDEKVWNNPLEFIPERFMDGGGEREIDNINNKENDFGMAPFGAGGRGCPGSSLAMCTMNITLARLLQAFQWFVPNGQMIDMNEGVGITMPRKKPLEVVVEPRLPQILY</sequence>
<keyword evidence="4 12" id="KW-0349">Heme</keyword>
<feature type="coiled-coil region" evidence="14">
    <location>
        <begin position="49"/>
        <end position="87"/>
    </location>
</feature>
<keyword evidence="8 13" id="KW-0560">Oxidoreductase</keyword>
<dbReference type="GO" id="GO:0016705">
    <property type="term" value="F:oxidoreductase activity, acting on paired donors, with incorporation or reduction of molecular oxygen"/>
    <property type="evidence" value="ECO:0007669"/>
    <property type="project" value="InterPro"/>
</dbReference>
<accession>A0AA38F6T0</accession>
<evidence type="ECO:0000256" key="1">
    <source>
        <dbReference type="ARBA" id="ARBA00001971"/>
    </source>
</evidence>
<evidence type="ECO:0000313" key="16">
    <source>
        <dbReference type="Proteomes" id="UP000824469"/>
    </source>
</evidence>
<dbReference type="PRINTS" id="PR00385">
    <property type="entry name" value="P450"/>
</dbReference>
<evidence type="ECO:0000256" key="7">
    <source>
        <dbReference type="ARBA" id="ARBA00022989"/>
    </source>
</evidence>
<dbReference type="AlphaFoldDB" id="A0AA38F6T0"/>
<dbReference type="CDD" id="cd20618">
    <property type="entry name" value="CYP71_clan"/>
    <property type="match status" value="1"/>
</dbReference>
<name>A0AA38F6T0_TAXCH</name>
<evidence type="ECO:0000256" key="13">
    <source>
        <dbReference type="RuleBase" id="RU000461"/>
    </source>
</evidence>
<dbReference type="InterPro" id="IPR036396">
    <property type="entry name" value="Cyt_P450_sf"/>
</dbReference>
<evidence type="ECO:0000313" key="15">
    <source>
        <dbReference type="EMBL" id="KAH9290172.1"/>
    </source>
</evidence>
<protein>
    <recommendedName>
        <fullName evidence="17">Cytochrome P450</fullName>
    </recommendedName>
</protein>
<reference evidence="15 16" key="1">
    <citation type="journal article" date="2021" name="Nat. Plants">
        <title>The Taxus genome provides insights into paclitaxel biosynthesis.</title>
        <authorList>
            <person name="Xiong X."/>
            <person name="Gou J."/>
            <person name="Liao Q."/>
            <person name="Li Y."/>
            <person name="Zhou Q."/>
            <person name="Bi G."/>
            <person name="Li C."/>
            <person name="Du R."/>
            <person name="Wang X."/>
            <person name="Sun T."/>
            <person name="Guo L."/>
            <person name="Liang H."/>
            <person name="Lu P."/>
            <person name="Wu Y."/>
            <person name="Zhang Z."/>
            <person name="Ro D.K."/>
            <person name="Shang Y."/>
            <person name="Huang S."/>
            <person name="Yan J."/>
        </authorList>
    </citation>
    <scope>NUCLEOTIDE SEQUENCE [LARGE SCALE GENOMIC DNA]</scope>
    <source>
        <strain evidence="15">Ta-2019</strain>
    </source>
</reference>
<dbReference type="Pfam" id="PF00067">
    <property type="entry name" value="p450"/>
    <property type="match status" value="1"/>
</dbReference>
<evidence type="ECO:0000256" key="4">
    <source>
        <dbReference type="ARBA" id="ARBA00022617"/>
    </source>
</evidence>
<keyword evidence="16" id="KW-1185">Reference proteome</keyword>
<keyword evidence="5" id="KW-0812">Transmembrane</keyword>
<evidence type="ECO:0000256" key="14">
    <source>
        <dbReference type="SAM" id="Coils"/>
    </source>
</evidence>
<keyword evidence="6 12" id="KW-0479">Metal-binding</keyword>
<dbReference type="Gene3D" id="1.10.630.10">
    <property type="entry name" value="Cytochrome P450"/>
    <property type="match status" value="1"/>
</dbReference>